<reference evidence="2 3" key="1">
    <citation type="journal article" date="2022" name="Front. Cell. Infect. Microbiol.">
        <title>The Genomes of Two Strains of Taenia crassiceps the Animal Model for the Study of Human Cysticercosis.</title>
        <authorList>
            <person name="Bobes R.J."/>
            <person name="Estrada K."/>
            <person name="Rios-Valencia D.G."/>
            <person name="Calderon-Gallegos A."/>
            <person name="de la Torre P."/>
            <person name="Carrero J.C."/>
            <person name="Sanchez-Flores A."/>
            <person name="Laclette J.P."/>
        </authorList>
    </citation>
    <scope>NUCLEOTIDE SEQUENCE [LARGE SCALE GENOMIC DNA]</scope>
    <source>
        <strain evidence="2">WFUcys</strain>
    </source>
</reference>
<name>A0ABR4Q454_9CEST</name>
<gene>
    <name evidence="2" type="ORF">TcWFU_008857</name>
</gene>
<evidence type="ECO:0000313" key="2">
    <source>
        <dbReference type="EMBL" id="KAL5104347.1"/>
    </source>
</evidence>
<feature type="compositionally biased region" description="Low complexity" evidence="1">
    <location>
        <begin position="130"/>
        <end position="140"/>
    </location>
</feature>
<feature type="compositionally biased region" description="Acidic residues" evidence="1">
    <location>
        <begin position="141"/>
        <end position="151"/>
    </location>
</feature>
<feature type="compositionally biased region" description="Acidic residues" evidence="1">
    <location>
        <begin position="52"/>
        <end position="61"/>
    </location>
</feature>
<evidence type="ECO:0000313" key="3">
    <source>
        <dbReference type="Proteomes" id="UP001651158"/>
    </source>
</evidence>
<keyword evidence="3" id="KW-1185">Reference proteome</keyword>
<sequence length="265" mass="29629">MKRCSCAHCERVVEKQLTSIRIDPSISEKSNEPVTKEGEEMDRTSSPQPDSLTDDDTESSDEFNSYASDVDAEMKKLKTSDHRPEPKVNSSFFKPSGDYHRFRTVSRHGRVDRDYPFSVEAFPYGHRGKSTPSSSSANSDSDSETENDDVGAEYNLKRSSYDGEKSPQDNEDVDTSFYAIYNHSVELLRSLDYELFKCVMGMQEALETAHRAVRKLRNAQSMVNDLGRDLNASLGHVSASLLNATAIKAKQAELSGEALSHHRGM</sequence>
<dbReference type="Proteomes" id="UP001651158">
    <property type="component" value="Unassembled WGS sequence"/>
</dbReference>
<feature type="compositionally biased region" description="Basic and acidic residues" evidence="1">
    <location>
        <begin position="72"/>
        <end position="86"/>
    </location>
</feature>
<feature type="compositionally biased region" description="Basic and acidic residues" evidence="1">
    <location>
        <begin position="29"/>
        <end position="43"/>
    </location>
</feature>
<organism evidence="2 3">
    <name type="scientific">Taenia crassiceps</name>
    <dbReference type="NCBI Taxonomy" id="6207"/>
    <lineage>
        <taxon>Eukaryota</taxon>
        <taxon>Metazoa</taxon>
        <taxon>Spiralia</taxon>
        <taxon>Lophotrochozoa</taxon>
        <taxon>Platyhelminthes</taxon>
        <taxon>Cestoda</taxon>
        <taxon>Eucestoda</taxon>
        <taxon>Cyclophyllidea</taxon>
        <taxon>Taeniidae</taxon>
        <taxon>Taenia</taxon>
    </lineage>
</organism>
<feature type="region of interest" description="Disordered" evidence="1">
    <location>
        <begin position="17"/>
        <end position="94"/>
    </location>
</feature>
<proteinExistence type="predicted"/>
<feature type="compositionally biased region" description="Basic and acidic residues" evidence="1">
    <location>
        <begin position="155"/>
        <end position="168"/>
    </location>
</feature>
<comment type="caution">
    <text evidence="2">The sequence shown here is derived from an EMBL/GenBank/DDBJ whole genome shotgun (WGS) entry which is preliminary data.</text>
</comment>
<dbReference type="EMBL" id="JAKROA010000013">
    <property type="protein sequence ID" value="KAL5104347.1"/>
    <property type="molecule type" value="Genomic_DNA"/>
</dbReference>
<protein>
    <submittedName>
        <fullName evidence="2">Uncharacterized protein</fullName>
    </submittedName>
</protein>
<evidence type="ECO:0000256" key="1">
    <source>
        <dbReference type="SAM" id="MobiDB-lite"/>
    </source>
</evidence>
<feature type="region of interest" description="Disordered" evidence="1">
    <location>
        <begin position="121"/>
        <end position="170"/>
    </location>
</feature>
<accession>A0ABR4Q454</accession>